<protein>
    <submittedName>
        <fullName evidence="2">Uncharacterized protein</fullName>
    </submittedName>
</protein>
<organism evidence="2 3">
    <name type="scientific">Metabacillus mangrovi</name>
    <dbReference type="NCBI Taxonomy" id="1491830"/>
    <lineage>
        <taxon>Bacteria</taxon>
        <taxon>Bacillati</taxon>
        <taxon>Bacillota</taxon>
        <taxon>Bacilli</taxon>
        <taxon>Bacillales</taxon>
        <taxon>Bacillaceae</taxon>
        <taxon>Metabacillus</taxon>
    </lineage>
</organism>
<accession>A0A7X2V632</accession>
<reference evidence="2 3" key="1">
    <citation type="journal article" date="2017" name="Int. J. Syst. Evol. Microbiol.">
        <title>Bacillus mangrovi sp. nov., isolated from a sediment sample from a mangrove forest.</title>
        <authorList>
            <person name="Gupta V."/>
            <person name="Singh P.K."/>
            <person name="Korpole S."/>
            <person name="Tanuku N.R.S."/>
            <person name="Pinnaka A.K."/>
        </authorList>
    </citation>
    <scope>NUCLEOTIDE SEQUENCE [LARGE SCALE GENOMIC DNA]</scope>
    <source>
        <strain evidence="2 3">KCTC 33872</strain>
    </source>
</reference>
<keyword evidence="1" id="KW-1133">Transmembrane helix</keyword>
<gene>
    <name evidence="2" type="ORF">GKZ89_15515</name>
</gene>
<dbReference type="EMBL" id="WMIB01000018">
    <property type="protein sequence ID" value="MTH54811.1"/>
    <property type="molecule type" value="Genomic_DNA"/>
</dbReference>
<dbReference type="AlphaFoldDB" id="A0A7X2V632"/>
<keyword evidence="1" id="KW-0812">Transmembrane</keyword>
<evidence type="ECO:0000256" key="1">
    <source>
        <dbReference type="SAM" id="Phobius"/>
    </source>
</evidence>
<evidence type="ECO:0000313" key="2">
    <source>
        <dbReference type="EMBL" id="MTH54811.1"/>
    </source>
</evidence>
<proteinExistence type="predicted"/>
<dbReference type="OrthoDB" id="2939462at2"/>
<keyword evidence="3" id="KW-1185">Reference proteome</keyword>
<keyword evidence="1" id="KW-0472">Membrane</keyword>
<name>A0A7X2V632_9BACI</name>
<sequence length="63" mass="7356">MNFIFCFMLGCMLLSVFHFMYSYKEALKISNEEGPVFGWGLIFHLPLAFMFAILANLFHQQLS</sequence>
<evidence type="ECO:0000313" key="3">
    <source>
        <dbReference type="Proteomes" id="UP000434639"/>
    </source>
</evidence>
<comment type="caution">
    <text evidence="2">The sequence shown here is derived from an EMBL/GenBank/DDBJ whole genome shotgun (WGS) entry which is preliminary data.</text>
</comment>
<dbReference type="RefSeq" id="WP_155113319.1">
    <property type="nucleotide sequence ID" value="NZ_WMIB01000018.1"/>
</dbReference>
<feature type="transmembrane region" description="Helical" evidence="1">
    <location>
        <begin position="36"/>
        <end position="58"/>
    </location>
</feature>
<dbReference type="Proteomes" id="UP000434639">
    <property type="component" value="Unassembled WGS sequence"/>
</dbReference>